<comment type="caution">
    <text evidence="1">The sequence shown here is derived from an EMBL/GenBank/DDBJ whole genome shotgun (WGS) entry which is preliminary data.</text>
</comment>
<dbReference type="AlphaFoldDB" id="A0A8X6VQU3"/>
<evidence type="ECO:0000313" key="2">
    <source>
        <dbReference type="Proteomes" id="UP000887159"/>
    </source>
</evidence>
<dbReference type="InterPro" id="IPR032675">
    <property type="entry name" value="LRR_dom_sf"/>
</dbReference>
<organism evidence="1 2">
    <name type="scientific">Trichonephila clavipes</name>
    <name type="common">Golden silk orbweaver</name>
    <name type="synonym">Nephila clavipes</name>
    <dbReference type="NCBI Taxonomy" id="2585209"/>
    <lineage>
        <taxon>Eukaryota</taxon>
        <taxon>Metazoa</taxon>
        <taxon>Ecdysozoa</taxon>
        <taxon>Arthropoda</taxon>
        <taxon>Chelicerata</taxon>
        <taxon>Arachnida</taxon>
        <taxon>Araneae</taxon>
        <taxon>Araneomorphae</taxon>
        <taxon>Entelegynae</taxon>
        <taxon>Araneoidea</taxon>
        <taxon>Nephilidae</taxon>
        <taxon>Trichonephila</taxon>
    </lineage>
</organism>
<evidence type="ECO:0000313" key="1">
    <source>
        <dbReference type="EMBL" id="GFY17889.1"/>
    </source>
</evidence>
<protein>
    <submittedName>
        <fullName evidence="1">Uncharacterized protein</fullName>
    </submittedName>
</protein>
<name>A0A8X6VQU3_TRICX</name>
<dbReference type="SUPFAM" id="SSF52058">
    <property type="entry name" value="L domain-like"/>
    <property type="match status" value="1"/>
</dbReference>
<dbReference type="EMBL" id="BMAU01021347">
    <property type="protein sequence ID" value="GFY17889.1"/>
    <property type="molecule type" value="Genomic_DNA"/>
</dbReference>
<sequence length="83" mass="9243">MPHLKAVGLKGNRISILKEPVFVGVFNQLAVLNVAENPIKCDCTIRWMTTRVHSQVLGACVEPSAKNGKKIKDLSEEDFKYCN</sequence>
<dbReference type="Proteomes" id="UP000887159">
    <property type="component" value="Unassembled WGS sequence"/>
</dbReference>
<proteinExistence type="predicted"/>
<dbReference type="Gene3D" id="3.80.10.10">
    <property type="entry name" value="Ribonuclease Inhibitor"/>
    <property type="match status" value="1"/>
</dbReference>
<reference evidence="1" key="1">
    <citation type="submission" date="2020-08" db="EMBL/GenBank/DDBJ databases">
        <title>Multicomponent nature underlies the extraordinary mechanical properties of spider dragline silk.</title>
        <authorList>
            <person name="Kono N."/>
            <person name="Nakamura H."/>
            <person name="Mori M."/>
            <person name="Yoshida Y."/>
            <person name="Ohtoshi R."/>
            <person name="Malay A.D."/>
            <person name="Moran D.A.P."/>
            <person name="Tomita M."/>
            <person name="Numata K."/>
            <person name="Arakawa K."/>
        </authorList>
    </citation>
    <scope>NUCLEOTIDE SEQUENCE</scope>
</reference>
<keyword evidence="2" id="KW-1185">Reference proteome</keyword>
<gene>
    <name evidence="1" type="ORF">TNCV_3383821</name>
</gene>
<accession>A0A8X6VQU3</accession>